<name>A0A1E3HNP4_9TREE</name>
<dbReference type="Proteomes" id="UP000094065">
    <property type="component" value="Unassembled WGS sequence"/>
</dbReference>
<proteinExistence type="predicted"/>
<dbReference type="RefSeq" id="XP_018993215.1">
    <property type="nucleotide sequence ID" value="XM_019139272.1"/>
</dbReference>
<gene>
    <name evidence="2" type="ORF">L202_05069</name>
</gene>
<dbReference type="GeneID" id="30156378"/>
<comment type="caution">
    <text evidence="2">The sequence shown here is derived from an EMBL/GenBank/DDBJ whole genome shotgun (WGS) entry which is preliminary data.</text>
</comment>
<evidence type="ECO:0000313" key="3">
    <source>
        <dbReference type="Proteomes" id="UP000094065"/>
    </source>
</evidence>
<evidence type="ECO:0000256" key="1">
    <source>
        <dbReference type="SAM" id="MobiDB-lite"/>
    </source>
</evidence>
<feature type="region of interest" description="Disordered" evidence="1">
    <location>
        <begin position="276"/>
        <end position="310"/>
    </location>
</feature>
<organism evidence="2 3">
    <name type="scientific">Cryptococcus amylolentus CBS 6039</name>
    <dbReference type="NCBI Taxonomy" id="1295533"/>
    <lineage>
        <taxon>Eukaryota</taxon>
        <taxon>Fungi</taxon>
        <taxon>Dikarya</taxon>
        <taxon>Basidiomycota</taxon>
        <taxon>Agaricomycotina</taxon>
        <taxon>Tremellomycetes</taxon>
        <taxon>Tremellales</taxon>
        <taxon>Cryptococcaceae</taxon>
        <taxon>Cryptococcus</taxon>
    </lineage>
</organism>
<protein>
    <submittedName>
        <fullName evidence="2">Uncharacterized protein</fullName>
    </submittedName>
</protein>
<sequence length="310" mass="34508">MAQQQEVSNVKEGVEGLTAGSIPGMFSQTDFQSALAVTDVKNRPEAWSLQPTTNPGLNEQGESAFNEALSASRFHQHSRRIRLELQEELVPSFLLEEEKQPVFPTLLVDDETHFIDETHLKEYEAAPITAIEFEIPIDQPSVDFNVSPGGGENSEVISSLRLPDAQVTFANVTCFHKASAPVSKDEQAGIRLTKEPMTIISDMLSCKKLFDYVESQRTKDQHIENISTKPDNRLTSPFNVTRLESGADTYDVDMILVRADKSGNHHPYRRRVIYNPSQKPVSRSGAEESAPEVLDGISFIVSPEEHNKEG</sequence>
<dbReference type="EMBL" id="AWGJ01000007">
    <property type="protein sequence ID" value="ODN77979.1"/>
    <property type="molecule type" value="Genomic_DNA"/>
</dbReference>
<dbReference type="AlphaFoldDB" id="A0A1E3HNP4"/>
<evidence type="ECO:0000313" key="2">
    <source>
        <dbReference type="EMBL" id="ODN77979.1"/>
    </source>
</evidence>
<keyword evidence="3" id="KW-1185">Reference proteome</keyword>
<accession>A0A1E3HNP4</accession>
<reference evidence="2 3" key="1">
    <citation type="submission" date="2016-06" db="EMBL/GenBank/DDBJ databases">
        <title>Evolution of pathogenesis and genome organization in the Tremellales.</title>
        <authorList>
            <person name="Cuomo C."/>
            <person name="Litvintseva A."/>
            <person name="Heitman J."/>
            <person name="Chen Y."/>
            <person name="Sun S."/>
            <person name="Springer D."/>
            <person name="Dromer F."/>
            <person name="Young S."/>
            <person name="Zeng Q."/>
            <person name="Chapman S."/>
            <person name="Gujja S."/>
            <person name="Saif S."/>
            <person name="Birren B."/>
        </authorList>
    </citation>
    <scope>NUCLEOTIDE SEQUENCE [LARGE SCALE GENOMIC DNA]</scope>
    <source>
        <strain evidence="2 3">CBS 6039</strain>
    </source>
</reference>